<feature type="non-terminal residue" evidence="1">
    <location>
        <position position="1"/>
    </location>
</feature>
<sequence length="93" mass="9864">GHRVVWASCGHWVVWPAVVIGCVASVVLGGAGSCGHWVGCGQLWSIGWCGPALVHWVGPLSDSLSHWEGHRSILHLTDVESKSLKNISETSAV</sequence>
<proteinExistence type="predicted"/>
<organism evidence="1 2">
    <name type="scientific">Schistosoma japonicum</name>
    <name type="common">Blood fluke</name>
    <dbReference type="NCBI Taxonomy" id="6182"/>
    <lineage>
        <taxon>Eukaryota</taxon>
        <taxon>Metazoa</taxon>
        <taxon>Spiralia</taxon>
        <taxon>Lophotrochozoa</taxon>
        <taxon>Platyhelminthes</taxon>
        <taxon>Trematoda</taxon>
        <taxon>Digenea</taxon>
        <taxon>Strigeidida</taxon>
        <taxon>Schistosomatoidea</taxon>
        <taxon>Schistosomatidae</taxon>
        <taxon>Schistosoma</taxon>
    </lineage>
</organism>
<protein>
    <submittedName>
        <fullName evidence="1">Uncharacterized protein</fullName>
    </submittedName>
</protein>
<gene>
    <name evidence="1" type="ORF">EWB00_000532</name>
</gene>
<comment type="caution">
    <text evidence="1">The sequence shown here is derived from an EMBL/GenBank/DDBJ whole genome shotgun (WGS) entry which is preliminary data.</text>
</comment>
<dbReference type="AlphaFoldDB" id="A0A4Z2CKX7"/>
<keyword evidence="2" id="KW-1185">Reference proteome</keyword>
<evidence type="ECO:0000313" key="1">
    <source>
        <dbReference type="EMBL" id="TNN04680.1"/>
    </source>
</evidence>
<dbReference type="EMBL" id="SKCS01001159">
    <property type="protein sequence ID" value="TNN04680.1"/>
    <property type="molecule type" value="Genomic_DNA"/>
</dbReference>
<evidence type="ECO:0000313" key="2">
    <source>
        <dbReference type="Proteomes" id="UP000311919"/>
    </source>
</evidence>
<name>A0A4Z2CKX7_SCHJA</name>
<reference evidence="1 2" key="1">
    <citation type="submission" date="2019-03" db="EMBL/GenBank/DDBJ databases">
        <title>An improved genome assembly of the fluke Schistosoma japonicum.</title>
        <authorList>
            <person name="Hu W."/>
            <person name="Luo F."/>
            <person name="Yin M."/>
            <person name="Mo X."/>
            <person name="Sun C."/>
            <person name="Wu Q."/>
            <person name="Zhu B."/>
            <person name="Xiang M."/>
            <person name="Wang J."/>
            <person name="Wang Y."/>
            <person name="Zhang T."/>
            <person name="Xu B."/>
            <person name="Zheng H."/>
            <person name="Feng Z."/>
        </authorList>
    </citation>
    <scope>NUCLEOTIDE SEQUENCE [LARGE SCALE GENOMIC DNA]</scope>
    <source>
        <strain evidence="1">HuSjv2</strain>
        <tissue evidence="1">Worms</tissue>
    </source>
</reference>
<accession>A0A4Z2CKX7</accession>
<dbReference type="Proteomes" id="UP000311919">
    <property type="component" value="Unassembled WGS sequence"/>
</dbReference>